<keyword evidence="2" id="KW-0677">Repeat</keyword>
<proteinExistence type="predicted"/>
<dbReference type="PANTHER" id="PTHR11364:SF27">
    <property type="entry name" value="SULFURTRANSFERASE"/>
    <property type="match status" value="1"/>
</dbReference>
<evidence type="ECO:0000313" key="5">
    <source>
        <dbReference type="Proteomes" id="UP000249417"/>
    </source>
</evidence>
<dbReference type="AlphaFoldDB" id="A0A2W5MP90"/>
<evidence type="ECO:0000256" key="2">
    <source>
        <dbReference type="ARBA" id="ARBA00022737"/>
    </source>
</evidence>
<feature type="non-terminal residue" evidence="4">
    <location>
        <position position="203"/>
    </location>
</feature>
<feature type="domain" description="Rhodanese" evidence="3">
    <location>
        <begin position="22"/>
        <end position="140"/>
    </location>
</feature>
<dbReference type="InterPro" id="IPR036873">
    <property type="entry name" value="Rhodanese-like_dom_sf"/>
</dbReference>
<gene>
    <name evidence="4" type="primary">sseA</name>
    <name evidence="4" type="ORF">DI551_12565</name>
</gene>
<dbReference type="InterPro" id="IPR001763">
    <property type="entry name" value="Rhodanese-like_dom"/>
</dbReference>
<organism evidence="4 5">
    <name type="scientific">Micavibrio aeruginosavorus</name>
    <dbReference type="NCBI Taxonomy" id="349221"/>
    <lineage>
        <taxon>Bacteria</taxon>
        <taxon>Pseudomonadati</taxon>
        <taxon>Bdellovibrionota</taxon>
        <taxon>Bdellovibrionia</taxon>
        <taxon>Bdellovibrionales</taxon>
        <taxon>Pseudobdellovibrionaceae</taxon>
        <taxon>Micavibrio</taxon>
    </lineage>
</organism>
<dbReference type="Pfam" id="PF00581">
    <property type="entry name" value="Rhodanese"/>
    <property type="match status" value="1"/>
</dbReference>
<keyword evidence="1 4" id="KW-0808">Transferase</keyword>
<evidence type="ECO:0000256" key="1">
    <source>
        <dbReference type="ARBA" id="ARBA00022679"/>
    </source>
</evidence>
<dbReference type="SMART" id="SM00450">
    <property type="entry name" value="RHOD"/>
    <property type="match status" value="1"/>
</dbReference>
<keyword evidence="4" id="KW-0670">Pyruvate</keyword>
<feature type="domain" description="Rhodanese" evidence="3">
    <location>
        <begin position="171"/>
        <end position="203"/>
    </location>
</feature>
<dbReference type="PROSITE" id="PS50206">
    <property type="entry name" value="RHODANESE_3"/>
    <property type="match status" value="2"/>
</dbReference>
<dbReference type="EC" id="2.8.1.2" evidence="4"/>
<dbReference type="Proteomes" id="UP000249417">
    <property type="component" value="Unassembled WGS sequence"/>
</dbReference>
<dbReference type="SUPFAM" id="SSF52821">
    <property type="entry name" value="Rhodanese/Cell cycle control phosphatase"/>
    <property type="match status" value="2"/>
</dbReference>
<protein>
    <submittedName>
        <fullName evidence="4">3-mercaptopyruvate sulfurtransferase</fullName>
        <ecNumber evidence="4">2.8.1.2</ecNumber>
    </submittedName>
</protein>
<evidence type="ECO:0000313" key="4">
    <source>
        <dbReference type="EMBL" id="PZQ43201.1"/>
    </source>
</evidence>
<reference evidence="4 5" key="1">
    <citation type="submission" date="2017-08" db="EMBL/GenBank/DDBJ databases">
        <title>Infants hospitalized years apart are colonized by the same room-sourced microbial strains.</title>
        <authorList>
            <person name="Brooks B."/>
            <person name="Olm M.R."/>
            <person name="Firek B.A."/>
            <person name="Baker R."/>
            <person name="Thomas B.C."/>
            <person name="Morowitz M.J."/>
            <person name="Banfield J.F."/>
        </authorList>
    </citation>
    <scope>NUCLEOTIDE SEQUENCE [LARGE SCALE GENOMIC DNA]</scope>
    <source>
        <strain evidence="4">S2_005_002_R2_29</strain>
    </source>
</reference>
<dbReference type="GO" id="GO:0016784">
    <property type="term" value="F:3-mercaptopyruvate sulfurtransferase activity"/>
    <property type="evidence" value="ECO:0007669"/>
    <property type="project" value="UniProtKB-EC"/>
</dbReference>
<sequence length="203" mass="22129">MNKRLSDNGMISAQDLYYMLGGKEKIKILDATYSLPTAGVSPLDAFLTRHIANAQFFDIDAVADQDAPLPHTMPSAEYFESCVESLGISSDDHVVVYDQSGAYMASSRAWWMFRVFGHENVYVLEGGMHAWTSGGFKTQSGPADAPALGNFKAALRSDLIVSKNDLLINIDNGGMQVLDARAPARFEGRSPEPWAGKRSGHIP</sequence>
<dbReference type="Gene3D" id="3.40.250.10">
    <property type="entry name" value="Rhodanese-like domain"/>
    <property type="match status" value="2"/>
</dbReference>
<evidence type="ECO:0000259" key="3">
    <source>
        <dbReference type="PROSITE" id="PS50206"/>
    </source>
</evidence>
<dbReference type="PANTHER" id="PTHR11364">
    <property type="entry name" value="THIOSULFATE SULFERTANSFERASE"/>
    <property type="match status" value="1"/>
</dbReference>
<name>A0A2W5MP90_9BACT</name>
<dbReference type="InterPro" id="IPR045078">
    <property type="entry name" value="TST/MPST-like"/>
</dbReference>
<comment type="caution">
    <text evidence="4">The sequence shown here is derived from an EMBL/GenBank/DDBJ whole genome shotgun (WGS) entry which is preliminary data.</text>
</comment>
<dbReference type="CDD" id="cd01448">
    <property type="entry name" value="TST_Repeat_1"/>
    <property type="match status" value="1"/>
</dbReference>
<accession>A0A2W5MP90</accession>
<dbReference type="EMBL" id="QFQB01000177">
    <property type="protein sequence ID" value="PZQ43201.1"/>
    <property type="molecule type" value="Genomic_DNA"/>
</dbReference>
<dbReference type="GO" id="GO:0004792">
    <property type="term" value="F:thiosulfate-cyanide sulfurtransferase activity"/>
    <property type="evidence" value="ECO:0007669"/>
    <property type="project" value="TreeGrafter"/>
</dbReference>